<evidence type="ECO:0000256" key="3">
    <source>
        <dbReference type="ARBA" id="ARBA00022448"/>
    </source>
</evidence>
<keyword evidence="7 8" id="KW-0472">Membrane</keyword>
<dbReference type="AlphaFoldDB" id="A0A285PQI4"/>
<dbReference type="InterPro" id="IPR051789">
    <property type="entry name" value="Bact_Polyamine_Transport"/>
</dbReference>
<evidence type="ECO:0000256" key="5">
    <source>
        <dbReference type="ARBA" id="ARBA00022692"/>
    </source>
</evidence>
<feature type="transmembrane region" description="Helical" evidence="8">
    <location>
        <begin position="66"/>
        <end position="89"/>
    </location>
</feature>
<evidence type="ECO:0000256" key="1">
    <source>
        <dbReference type="ARBA" id="ARBA00004651"/>
    </source>
</evidence>
<sequence>MVKVKSFIEKFYVAFIGFLLYAPLLVLFVCSFNDSKARTIWGGFTLHWYTDLFQNEEVLSAVRTSLLLTTLAALIATLIGTLACIGMTAMKLRFQKVMEGLANIPLLNADIVTGVAIMLLFVHFMSLGFTSMLIAHVTLGLPYIILNVMPRFQQLDKNVYEAAQDLGASAVYAFVKVVLPEIIPGIVSGFFFAFTVSMDDFVVTYFTKGAGINTISTMLYQQLRRGINPQMYALSTLLFLTILILLGLINHMSATKQKKADRREER</sequence>
<proteinExistence type="inferred from homology"/>
<protein>
    <submittedName>
        <fullName evidence="10">Binding-protein-dependent transport system inner membrane component</fullName>
    </submittedName>
</protein>
<dbReference type="Gene3D" id="1.10.3720.10">
    <property type="entry name" value="MetI-like"/>
    <property type="match status" value="1"/>
</dbReference>
<dbReference type="EMBL" id="LT907978">
    <property type="protein sequence ID" value="SOB71416.1"/>
    <property type="molecule type" value="Genomic_DNA"/>
</dbReference>
<keyword evidence="3 8" id="KW-0813">Transport</keyword>
<feature type="transmembrane region" description="Helical" evidence="8">
    <location>
        <begin position="101"/>
        <end position="122"/>
    </location>
</feature>
<keyword evidence="4" id="KW-1003">Cell membrane</keyword>
<dbReference type="CDD" id="cd06261">
    <property type="entry name" value="TM_PBP2"/>
    <property type="match status" value="1"/>
</dbReference>
<dbReference type="Proteomes" id="UP000217549">
    <property type="component" value="Chromosome I"/>
</dbReference>
<feature type="transmembrane region" description="Helical" evidence="8">
    <location>
        <begin position="128"/>
        <end position="149"/>
    </location>
</feature>
<dbReference type="STRING" id="39488.ERS852450_03212"/>
<dbReference type="Pfam" id="PF00528">
    <property type="entry name" value="BPD_transp_1"/>
    <property type="match status" value="1"/>
</dbReference>
<dbReference type="RefSeq" id="WP_021906762.1">
    <property type="nucleotide sequence ID" value="NZ_CP143936.1"/>
</dbReference>
<dbReference type="InterPro" id="IPR000515">
    <property type="entry name" value="MetI-like"/>
</dbReference>
<dbReference type="PANTHER" id="PTHR43848:SF2">
    <property type="entry name" value="PUTRESCINE TRANSPORT SYSTEM PERMEASE PROTEIN POTI"/>
    <property type="match status" value="1"/>
</dbReference>
<dbReference type="SUPFAM" id="SSF161098">
    <property type="entry name" value="MetI-like"/>
    <property type="match status" value="1"/>
</dbReference>
<evidence type="ECO:0000256" key="4">
    <source>
        <dbReference type="ARBA" id="ARBA00022475"/>
    </source>
</evidence>
<gene>
    <name evidence="10" type="ORF">EHLA_0653</name>
</gene>
<dbReference type="GO" id="GO:0055085">
    <property type="term" value="P:transmembrane transport"/>
    <property type="evidence" value="ECO:0007669"/>
    <property type="project" value="InterPro"/>
</dbReference>
<evidence type="ECO:0000259" key="9">
    <source>
        <dbReference type="PROSITE" id="PS50928"/>
    </source>
</evidence>
<accession>A0A285PQI4</accession>
<dbReference type="InterPro" id="IPR035906">
    <property type="entry name" value="MetI-like_sf"/>
</dbReference>
<feature type="transmembrane region" description="Helical" evidence="8">
    <location>
        <begin position="12"/>
        <end position="29"/>
    </location>
</feature>
<evidence type="ECO:0000313" key="10">
    <source>
        <dbReference type="EMBL" id="SOB71416.1"/>
    </source>
</evidence>
<evidence type="ECO:0000256" key="7">
    <source>
        <dbReference type="ARBA" id="ARBA00023136"/>
    </source>
</evidence>
<keyword evidence="6 8" id="KW-1133">Transmembrane helix</keyword>
<evidence type="ECO:0000256" key="6">
    <source>
        <dbReference type="ARBA" id="ARBA00022989"/>
    </source>
</evidence>
<dbReference type="KEGG" id="ehl:EHLA_0653"/>
<evidence type="ECO:0000256" key="2">
    <source>
        <dbReference type="ARBA" id="ARBA00007069"/>
    </source>
</evidence>
<keyword evidence="5 8" id="KW-0812">Transmembrane</keyword>
<dbReference type="PROSITE" id="PS50928">
    <property type="entry name" value="ABC_TM1"/>
    <property type="match status" value="1"/>
</dbReference>
<comment type="similarity">
    <text evidence="2">Belongs to the binding-protein-dependent transport system permease family. CysTW subfamily.</text>
</comment>
<evidence type="ECO:0000256" key="8">
    <source>
        <dbReference type="RuleBase" id="RU363032"/>
    </source>
</evidence>
<reference evidence="11" key="1">
    <citation type="submission" date="2017-09" db="EMBL/GenBank/DDBJ databases">
        <authorList>
            <person name="Shetty A S."/>
        </authorList>
    </citation>
    <scope>NUCLEOTIDE SEQUENCE [LARGE SCALE GENOMIC DNA]</scope>
</reference>
<dbReference type="PANTHER" id="PTHR43848">
    <property type="entry name" value="PUTRESCINE TRANSPORT SYSTEM PERMEASE PROTEIN POTI"/>
    <property type="match status" value="1"/>
</dbReference>
<name>A0A285PQI4_9FIRM</name>
<keyword evidence="11" id="KW-1185">Reference proteome</keyword>
<dbReference type="GO" id="GO:0005886">
    <property type="term" value="C:plasma membrane"/>
    <property type="evidence" value="ECO:0007669"/>
    <property type="project" value="UniProtKB-SubCell"/>
</dbReference>
<evidence type="ECO:0000313" key="11">
    <source>
        <dbReference type="Proteomes" id="UP000217549"/>
    </source>
</evidence>
<comment type="subcellular location">
    <subcellularLocation>
        <location evidence="1 8">Cell membrane</location>
        <topology evidence="1 8">Multi-pass membrane protein</topology>
    </subcellularLocation>
</comment>
<feature type="transmembrane region" description="Helical" evidence="8">
    <location>
        <begin position="170"/>
        <end position="194"/>
    </location>
</feature>
<feature type="transmembrane region" description="Helical" evidence="8">
    <location>
        <begin position="231"/>
        <end position="249"/>
    </location>
</feature>
<organism evidence="10 11">
    <name type="scientific">Anaerobutyricum hallii</name>
    <dbReference type="NCBI Taxonomy" id="39488"/>
    <lineage>
        <taxon>Bacteria</taxon>
        <taxon>Bacillati</taxon>
        <taxon>Bacillota</taxon>
        <taxon>Clostridia</taxon>
        <taxon>Lachnospirales</taxon>
        <taxon>Lachnospiraceae</taxon>
        <taxon>Anaerobutyricum</taxon>
    </lineage>
</organism>
<feature type="domain" description="ABC transmembrane type-1" evidence="9">
    <location>
        <begin position="62"/>
        <end position="249"/>
    </location>
</feature>